<comment type="caution">
    <text evidence="12">The sequence shown here is derived from an EMBL/GenBank/DDBJ whole genome shotgun (WGS) entry which is preliminary data.</text>
</comment>
<dbReference type="GO" id="GO:0015297">
    <property type="term" value="F:antiporter activity"/>
    <property type="evidence" value="ECO:0007669"/>
    <property type="project" value="InterPro"/>
</dbReference>
<feature type="transmembrane region" description="Helical" evidence="10">
    <location>
        <begin position="59"/>
        <end position="81"/>
    </location>
</feature>
<comment type="similarity">
    <text evidence="9">Belongs to the monovalent cation:proton antiporter 2 (CPA2) transporter (TC 2.A.37) family. CHX (TC 2.A.37.4) subfamily.</text>
</comment>
<keyword evidence="6 10" id="KW-1133">Transmembrane helix</keyword>
<keyword evidence="2" id="KW-0813">Transport</keyword>
<feature type="domain" description="Cation/H+ exchanger transmembrane" evidence="11">
    <location>
        <begin position="16"/>
        <end position="123"/>
    </location>
</feature>
<dbReference type="GO" id="GO:0012505">
    <property type="term" value="C:endomembrane system"/>
    <property type="evidence" value="ECO:0007669"/>
    <property type="project" value="TreeGrafter"/>
</dbReference>
<evidence type="ECO:0000256" key="4">
    <source>
        <dbReference type="ARBA" id="ARBA00022692"/>
    </source>
</evidence>
<evidence type="ECO:0000313" key="12">
    <source>
        <dbReference type="EMBL" id="KAJ4962818.1"/>
    </source>
</evidence>
<dbReference type="Pfam" id="PF00999">
    <property type="entry name" value="Na_H_Exchanger"/>
    <property type="match status" value="1"/>
</dbReference>
<organism evidence="12 13">
    <name type="scientific">Protea cynaroides</name>
    <dbReference type="NCBI Taxonomy" id="273540"/>
    <lineage>
        <taxon>Eukaryota</taxon>
        <taxon>Viridiplantae</taxon>
        <taxon>Streptophyta</taxon>
        <taxon>Embryophyta</taxon>
        <taxon>Tracheophyta</taxon>
        <taxon>Spermatophyta</taxon>
        <taxon>Magnoliopsida</taxon>
        <taxon>Proteales</taxon>
        <taxon>Proteaceae</taxon>
        <taxon>Protea</taxon>
    </lineage>
</organism>
<accession>A0A9Q0HB05</accession>
<dbReference type="EMBL" id="JAMYWD010000008">
    <property type="protein sequence ID" value="KAJ4962818.1"/>
    <property type="molecule type" value="Genomic_DNA"/>
</dbReference>
<dbReference type="InterPro" id="IPR038770">
    <property type="entry name" value="Na+/solute_symporter_sf"/>
</dbReference>
<dbReference type="AlphaFoldDB" id="A0A9Q0HB05"/>
<dbReference type="GO" id="GO:0016020">
    <property type="term" value="C:membrane"/>
    <property type="evidence" value="ECO:0007669"/>
    <property type="project" value="UniProtKB-SubCell"/>
</dbReference>
<reference evidence="12" key="1">
    <citation type="journal article" date="2023" name="Plant J.">
        <title>The genome of the king protea, Protea cynaroides.</title>
        <authorList>
            <person name="Chang J."/>
            <person name="Duong T.A."/>
            <person name="Schoeman C."/>
            <person name="Ma X."/>
            <person name="Roodt D."/>
            <person name="Barker N."/>
            <person name="Li Z."/>
            <person name="Van de Peer Y."/>
            <person name="Mizrachi E."/>
        </authorList>
    </citation>
    <scope>NUCLEOTIDE SEQUENCE</scope>
    <source>
        <tissue evidence="12">Young leaves</tissue>
    </source>
</reference>
<keyword evidence="5" id="KW-0630">Potassium</keyword>
<evidence type="ECO:0000256" key="6">
    <source>
        <dbReference type="ARBA" id="ARBA00022989"/>
    </source>
</evidence>
<proteinExistence type="inferred from homology"/>
<dbReference type="InterPro" id="IPR006153">
    <property type="entry name" value="Cation/H_exchanger_TM"/>
</dbReference>
<dbReference type="Gene3D" id="1.20.1530.20">
    <property type="match status" value="1"/>
</dbReference>
<keyword evidence="4 10" id="KW-0812">Transmembrane</keyword>
<keyword evidence="8 10" id="KW-0472">Membrane</keyword>
<keyword evidence="7" id="KW-0406">Ion transport</keyword>
<sequence>MYFCVVGWNPLGAISLGQIFPSWSTPILESVASVRLLFFLFLVGLELELKSIRRSGHRAFRIAAAGIMLPFISGIGVAYVLRTTVEGAKEARYVQFLVFMGMSLSITAFPVLACILAELKLLTTQGRGIEINLYAQLKCDSLKIGMHGKQGGIVYLDNFPLKTIRYIKI</sequence>
<evidence type="ECO:0000256" key="8">
    <source>
        <dbReference type="ARBA" id="ARBA00023136"/>
    </source>
</evidence>
<protein>
    <recommendedName>
        <fullName evidence="11">Cation/H+ exchanger transmembrane domain-containing protein</fullName>
    </recommendedName>
</protein>
<evidence type="ECO:0000256" key="1">
    <source>
        <dbReference type="ARBA" id="ARBA00004141"/>
    </source>
</evidence>
<evidence type="ECO:0000256" key="10">
    <source>
        <dbReference type="SAM" id="Phobius"/>
    </source>
</evidence>
<dbReference type="GO" id="GO:1902600">
    <property type="term" value="P:proton transmembrane transport"/>
    <property type="evidence" value="ECO:0007669"/>
    <property type="project" value="InterPro"/>
</dbReference>
<evidence type="ECO:0000313" key="13">
    <source>
        <dbReference type="Proteomes" id="UP001141806"/>
    </source>
</evidence>
<keyword evidence="3" id="KW-0633">Potassium transport</keyword>
<feature type="transmembrane region" description="Helical" evidence="10">
    <location>
        <begin position="93"/>
        <end position="117"/>
    </location>
</feature>
<gene>
    <name evidence="12" type="ORF">NE237_022757</name>
</gene>
<evidence type="ECO:0000256" key="5">
    <source>
        <dbReference type="ARBA" id="ARBA00022958"/>
    </source>
</evidence>
<keyword evidence="13" id="KW-1185">Reference proteome</keyword>
<dbReference type="GO" id="GO:0006813">
    <property type="term" value="P:potassium ion transport"/>
    <property type="evidence" value="ECO:0007669"/>
    <property type="project" value="UniProtKB-KW"/>
</dbReference>
<name>A0A9Q0HB05_9MAGN</name>
<evidence type="ECO:0000259" key="11">
    <source>
        <dbReference type="Pfam" id="PF00999"/>
    </source>
</evidence>
<dbReference type="GO" id="GO:0006885">
    <property type="term" value="P:regulation of pH"/>
    <property type="evidence" value="ECO:0007669"/>
    <property type="project" value="TreeGrafter"/>
</dbReference>
<dbReference type="OrthoDB" id="2687058at2759"/>
<evidence type="ECO:0000256" key="7">
    <source>
        <dbReference type="ARBA" id="ARBA00023065"/>
    </source>
</evidence>
<dbReference type="PANTHER" id="PTHR32468:SF0">
    <property type="entry name" value="K(+)_H(+) ANTIPORTER 1"/>
    <property type="match status" value="1"/>
</dbReference>
<dbReference type="PANTHER" id="PTHR32468">
    <property type="entry name" value="CATION/H + ANTIPORTER"/>
    <property type="match status" value="1"/>
</dbReference>
<comment type="subcellular location">
    <subcellularLocation>
        <location evidence="1">Membrane</location>
        <topology evidence="1">Multi-pass membrane protein</topology>
    </subcellularLocation>
</comment>
<feature type="transmembrane region" description="Helical" evidence="10">
    <location>
        <begin position="27"/>
        <end position="47"/>
    </location>
</feature>
<evidence type="ECO:0000256" key="9">
    <source>
        <dbReference type="ARBA" id="ARBA00038341"/>
    </source>
</evidence>
<evidence type="ECO:0000256" key="3">
    <source>
        <dbReference type="ARBA" id="ARBA00022538"/>
    </source>
</evidence>
<dbReference type="InterPro" id="IPR050794">
    <property type="entry name" value="CPA2_transporter"/>
</dbReference>
<dbReference type="Proteomes" id="UP001141806">
    <property type="component" value="Unassembled WGS sequence"/>
</dbReference>
<evidence type="ECO:0000256" key="2">
    <source>
        <dbReference type="ARBA" id="ARBA00022448"/>
    </source>
</evidence>